<keyword evidence="1" id="KW-0812">Transmembrane</keyword>
<feature type="transmembrane region" description="Helical" evidence="1">
    <location>
        <begin position="6"/>
        <end position="28"/>
    </location>
</feature>
<dbReference type="AlphaFoldDB" id="A0A2M4D4S6"/>
<organism evidence="2">
    <name type="scientific">Anopheles darlingi</name>
    <name type="common">Mosquito</name>
    <dbReference type="NCBI Taxonomy" id="43151"/>
    <lineage>
        <taxon>Eukaryota</taxon>
        <taxon>Metazoa</taxon>
        <taxon>Ecdysozoa</taxon>
        <taxon>Arthropoda</taxon>
        <taxon>Hexapoda</taxon>
        <taxon>Insecta</taxon>
        <taxon>Pterygota</taxon>
        <taxon>Neoptera</taxon>
        <taxon>Endopterygota</taxon>
        <taxon>Diptera</taxon>
        <taxon>Nematocera</taxon>
        <taxon>Culicoidea</taxon>
        <taxon>Culicidae</taxon>
        <taxon>Anophelinae</taxon>
        <taxon>Anopheles</taxon>
    </lineage>
</organism>
<sequence>MARRELLLLLPVTPVTVECVSIFMLFIVRSPPSRPRFHSCDSLKLSRGTTLCCRNPFQPHLRPTLHIADLSQATRCLCVCVCPVTRFRRIWVSIS</sequence>
<keyword evidence="1" id="KW-0472">Membrane</keyword>
<name>A0A2M4D4S6_ANODA</name>
<evidence type="ECO:0000256" key="1">
    <source>
        <dbReference type="SAM" id="Phobius"/>
    </source>
</evidence>
<protein>
    <submittedName>
        <fullName evidence="2">Putative secreted protein</fullName>
    </submittedName>
</protein>
<reference evidence="2" key="1">
    <citation type="submission" date="2018-01" db="EMBL/GenBank/DDBJ databases">
        <title>An insight into the sialome of Amazonian anophelines.</title>
        <authorList>
            <person name="Ribeiro J.M."/>
            <person name="Scarpassa V."/>
            <person name="Calvo E."/>
        </authorList>
    </citation>
    <scope>NUCLEOTIDE SEQUENCE</scope>
</reference>
<dbReference type="EMBL" id="GGFL01008392">
    <property type="protein sequence ID" value="MBW72570.1"/>
    <property type="molecule type" value="Transcribed_RNA"/>
</dbReference>
<evidence type="ECO:0000313" key="2">
    <source>
        <dbReference type="EMBL" id="MBW72570.1"/>
    </source>
</evidence>
<accession>A0A2M4D4S6</accession>
<keyword evidence="1" id="KW-1133">Transmembrane helix</keyword>
<proteinExistence type="predicted"/>